<evidence type="ECO:0000313" key="4">
    <source>
        <dbReference type="EMBL" id="CAG8442892.1"/>
    </source>
</evidence>
<protein>
    <submittedName>
        <fullName evidence="4">9276_t:CDS:1</fullName>
    </submittedName>
</protein>
<sequence length="629" mass="74165">MSNPYTWRNVQANPYAGLQAEELDPESLEAEAWREEPPPREEQLLEEDEANAWRENLIDNAPRNNNPDDFWLKIEIWGTRTDIDQAIKQWNSLATNLLYVTLTDKQKKKLERRKKREEDMKTFQGFCIDKKPYNGFFMLPDDEIPIETLIGKKEEILHPVRAETNCYMWYEHGENILQVSGDSRENVDEATMRIRNLYLKIVAFRSIPKLKNKDDDEPPKCRGWSSHVIEYPQTPLKVKIVMPPPKHLKLPYDAQGQLAVLEAVTYDEEKKLNQLEEDYKKVLEKVLEEKNKYMLTLQSNNASNLAMIEKTLLQGLRIVHLFDEEIKMRVRFGHVILTDFPKTPLWNINKLNERIMRDSRFHSKFATCIADNLQTLQPLFEVLSENNIQQEVDALSENNMQRENEVSSENNTRWTGSPFVEYKIRTKHVKNWDYTFDVQFKKDDKIGLWNVVTNEKHIIDINVACLENDYSWRISLDAAKRVSNDKHSPQGLFVYRLRLSPSKRLIYTNNDEIRVISVCKKTKWKHWWNTDYIVEVTRYELWDCHANKQTGVEITLDLDEPINISYGVTLYRKSWDDDFACNCNLKVGEAPEWHPNDILDRDKPGGLNKLLNEIREFLKILEEKVPFSK</sequence>
<evidence type="ECO:0000259" key="3">
    <source>
        <dbReference type="Pfam" id="PF25482"/>
    </source>
</evidence>
<gene>
    <name evidence="4" type="ORF">ALEPTO_LOCUS459</name>
</gene>
<feature type="domain" description="DUF7905" evidence="3">
    <location>
        <begin position="296"/>
        <end position="601"/>
    </location>
</feature>
<feature type="coiled-coil region" evidence="1">
    <location>
        <begin position="258"/>
        <end position="292"/>
    </location>
</feature>
<dbReference type="AlphaFoldDB" id="A0A9N8YP50"/>
<dbReference type="Proteomes" id="UP000789508">
    <property type="component" value="Unassembled WGS sequence"/>
</dbReference>
<accession>A0A9N8YP50</accession>
<evidence type="ECO:0000256" key="2">
    <source>
        <dbReference type="SAM" id="MobiDB-lite"/>
    </source>
</evidence>
<name>A0A9N8YP50_9GLOM</name>
<dbReference type="InterPro" id="IPR057227">
    <property type="entry name" value="DUF7905"/>
</dbReference>
<dbReference type="CDD" id="cd00105">
    <property type="entry name" value="KH-I"/>
    <property type="match status" value="1"/>
</dbReference>
<feature type="compositionally biased region" description="Polar residues" evidence="2">
    <location>
        <begin position="1"/>
        <end position="12"/>
    </location>
</feature>
<feature type="compositionally biased region" description="Basic and acidic residues" evidence="2">
    <location>
        <begin position="31"/>
        <end position="43"/>
    </location>
</feature>
<comment type="caution">
    <text evidence="4">The sequence shown here is derived from an EMBL/GenBank/DDBJ whole genome shotgun (WGS) entry which is preliminary data.</text>
</comment>
<dbReference type="OrthoDB" id="4739136at2759"/>
<evidence type="ECO:0000256" key="1">
    <source>
        <dbReference type="SAM" id="Coils"/>
    </source>
</evidence>
<organism evidence="4 5">
    <name type="scientific">Ambispora leptoticha</name>
    <dbReference type="NCBI Taxonomy" id="144679"/>
    <lineage>
        <taxon>Eukaryota</taxon>
        <taxon>Fungi</taxon>
        <taxon>Fungi incertae sedis</taxon>
        <taxon>Mucoromycota</taxon>
        <taxon>Glomeromycotina</taxon>
        <taxon>Glomeromycetes</taxon>
        <taxon>Archaeosporales</taxon>
        <taxon>Ambisporaceae</taxon>
        <taxon>Ambispora</taxon>
    </lineage>
</organism>
<reference evidence="4" key="1">
    <citation type="submission" date="2021-06" db="EMBL/GenBank/DDBJ databases">
        <authorList>
            <person name="Kallberg Y."/>
            <person name="Tangrot J."/>
            <person name="Rosling A."/>
        </authorList>
    </citation>
    <scope>NUCLEOTIDE SEQUENCE</scope>
    <source>
        <strain evidence="4">FL130A</strain>
    </source>
</reference>
<feature type="region of interest" description="Disordered" evidence="2">
    <location>
        <begin position="1"/>
        <end position="44"/>
    </location>
</feature>
<dbReference type="Pfam" id="PF25482">
    <property type="entry name" value="DUF7905"/>
    <property type="match status" value="1"/>
</dbReference>
<keyword evidence="1" id="KW-0175">Coiled coil</keyword>
<dbReference type="EMBL" id="CAJVPS010000027">
    <property type="protein sequence ID" value="CAG8442892.1"/>
    <property type="molecule type" value="Genomic_DNA"/>
</dbReference>
<proteinExistence type="predicted"/>
<evidence type="ECO:0000313" key="5">
    <source>
        <dbReference type="Proteomes" id="UP000789508"/>
    </source>
</evidence>
<keyword evidence="5" id="KW-1185">Reference proteome</keyword>